<name>A0ACC2BI34_DIPCM</name>
<comment type="caution">
    <text evidence="1">The sequence shown here is derived from an EMBL/GenBank/DDBJ whole genome shotgun (WGS) entry which is preliminary data.</text>
</comment>
<accession>A0ACC2BI34</accession>
<keyword evidence="2" id="KW-1185">Reference proteome</keyword>
<gene>
    <name evidence="1" type="ORF">O6H91_15G048900</name>
</gene>
<reference evidence="2" key="1">
    <citation type="journal article" date="2024" name="Proc. Natl. Acad. Sci. U.S.A.">
        <title>Extraordinary preservation of gene collinearity over three hundred million years revealed in homosporous lycophytes.</title>
        <authorList>
            <person name="Li C."/>
            <person name="Wickell D."/>
            <person name="Kuo L.Y."/>
            <person name="Chen X."/>
            <person name="Nie B."/>
            <person name="Liao X."/>
            <person name="Peng D."/>
            <person name="Ji J."/>
            <person name="Jenkins J."/>
            <person name="Williams M."/>
            <person name="Shu S."/>
            <person name="Plott C."/>
            <person name="Barry K."/>
            <person name="Rajasekar S."/>
            <person name="Grimwood J."/>
            <person name="Han X."/>
            <person name="Sun S."/>
            <person name="Hou Z."/>
            <person name="He W."/>
            <person name="Dai G."/>
            <person name="Sun C."/>
            <person name="Schmutz J."/>
            <person name="Leebens-Mack J.H."/>
            <person name="Li F.W."/>
            <person name="Wang L."/>
        </authorList>
    </citation>
    <scope>NUCLEOTIDE SEQUENCE [LARGE SCALE GENOMIC DNA]</scope>
    <source>
        <strain evidence="2">cv. PW_Plant_1</strain>
    </source>
</reference>
<evidence type="ECO:0000313" key="1">
    <source>
        <dbReference type="EMBL" id="KAJ7529414.1"/>
    </source>
</evidence>
<evidence type="ECO:0000313" key="2">
    <source>
        <dbReference type="Proteomes" id="UP001162992"/>
    </source>
</evidence>
<proteinExistence type="predicted"/>
<dbReference type="Proteomes" id="UP001162992">
    <property type="component" value="Chromosome 15"/>
</dbReference>
<organism evidence="1 2">
    <name type="scientific">Diphasiastrum complanatum</name>
    <name type="common">Issler's clubmoss</name>
    <name type="synonym">Lycopodium complanatum</name>
    <dbReference type="NCBI Taxonomy" id="34168"/>
    <lineage>
        <taxon>Eukaryota</taxon>
        <taxon>Viridiplantae</taxon>
        <taxon>Streptophyta</taxon>
        <taxon>Embryophyta</taxon>
        <taxon>Tracheophyta</taxon>
        <taxon>Lycopodiopsida</taxon>
        <taxon>Lycopodiales</taxon>
        <taxon>Lycopodiaceae</taxon>
        <taxon>Lycopodioideae</taxon>
        <taxon>Diphasiastrum</taxon>
    </lineage>
</organism>
<sequence>METLEYKSFSRIFRLSLSKYYTGGQGFGGITCYIHPKFLSLVKFIKACQWNKFIWSEMHYKELVLTYKVKIMKNPMTSFGIWRDIWGFQARIADGQSQGSSDFGDPVWL</sequence>
<protein>
    <submittedName>
        <fullName evidence="1">Uncharacterized protein</fullName>
    </submittedName>
</protein>
<dbReference type="EMBL" id="CM055106">
    <property type="protein sequence ID" value="KAJ7529414.1"/>
    <property type="molecule type" value="Genomic_DNA"/>
</dbReference>